<keyword evidence="1" id="KW-0812">Transmembrane</keyword>
<feature type="transmembrane region" description="Helical" evidence="1">
    <location>
        <begin position="73"/>
        <end position="92"/>
    </location>
</feature>
<dbReference type="OrthoDB" id="3180815at2"/>
<dbReference type="InterPro" id="IPR037185">
    <property type="entry name" value="EmrE-like"/>
</dbReference>
<dbReference type="PANTHER" id="PTHR22911:SF137">
    <property type="entry name" value="SOLUTE CARRIER FAMILY 35 MEMBER G2-RELATED"/>
    <property type="match status" value="1"/>
</dbReference>
<evidence type="ECO:0000256" key="1">
    <source>
        <dbReference type="SAM" id="Phobius"/>
    </source>
</evidence>
<comment type="caution">
    <text evidence="3">The sequence shown here is derived from an EMBL/GenBank/DDBJ whole genome shotgun (WGS) entry which is preliminary data.</text>
</comment>
<feature type="transmembrane region" description="Helical" evidence="1">
    <location>
        <begin position="128"/>
        <end position="148"/>
    </location>
</feature>
<keyword evidence="1" id="KW-0472">Membrane</keyword>
<feature type="transmembrane region" description="Helical" evidence="1">
    <location>
        <begin position="9"/>
        <end position="30"/>
    </location>
</feature>
<dbReference type="InterPro" id="IPR000620">
    <property type="entry name" value="EamA_dom"/>
</dbReference>
<dbReference type="EMBL" id="SBII01000008">
    <property type="protein sequence ID" value="RWW99598.1"/>
    <property type="molecule type" value="Genomic_DNA"/>
</dbReference>
<dbReference type="AlphaFoldDB" id="A0A444H8V6"/>
<name>A0A444H8V6_9FLAO</name>
<evidence type="ECO:0000313" key="3">
    <source>
        <dbReference type="EMBL" id="RWW99598.1"/>
    </source>
</evidence>
<feature type="transmembrane region" description="Helical" evidence="1">
    <location>
        <begin position="220"/>
        <end position="238"/>
    </location>
</feature>
<dbReference type="GO" id="GO:0016020">
    <property type="term" value="C:membrane"/>
    <property type="evidence" value="ECO:0007669"/>
    <property type="project" value="InterPro"/>
</dbReference>
<feature type="transmembrane region" description="Helical" evidence="1">
    <location>
        <begin position="245"/>
        <end position="267"/>
    </location>
</feature>
<dbReference type="RefSeq" id="WP_128390148.1">
    <property type="nucleotide sequence ID" value="NZ_SBII01000008.1"/>
</dbReference>
<dbReference type="SUPFAM" id="SSF103481">
    <property type="entry name" value="Multidrug resistance efflux transporter EmrE"/>
    <property type="match status" value="2"/>
</dbReference>
<dbReference type="Pfam" id="PF00892">
    <property type="entry name" value="EamA"/>
    <property type="match status" value="1"/>
</dbReference>
<feature type="transmembrane region" description="Helical" evidence="1">
    <location>
        <begin position="98"/>
        <end position="121"/>
    </location>
</feature>
<evidence type="ECO:0000313" key="4">
    <source>
        <dbReference type="Proteomes" id="UP000287527"/>
    </source>
</evidence>
<dbReference type="Proteomes" id="UP000287527">
    <property type="component" value="Unassembled WGS sequence"/>
</dbReference>
<evidence type="ECO:0000259" key="2">
    <source>
        <dbReference type="Pfam" id="PF00892"/>
    </source>
</evidence>
<feature type="transmembrane region" description="Helical" evidence="1">
    <location>
        <begin position="190"/>
        <end position="208"/>
    </location>
</feature>
<dbReference type="Gene3D" id="1.10.3730.20">
    <property type="match status" value="1"/>
</dbReference>
<keyword evidence="1" id="KW-1133">Transmembrane helix</keyword>
<feature type="transmembrane region" description="Helical" evidence="1">
    <location>
        <begin position="273"/>
        <end position="291"/>
    </location>
</feature>
<reference evidence="3 4" key="1">
    <citation type="submission" date="2019-01" db="EMBL/GenBank/DDBJ databases">
        <title>Flavobacterium sp. nov.,isolated from freshwater.</title>
        <authorList>
            <person name="Zhang R."/>
            <person name="Du Z.-J."/>
        </authorList>
    </citation>
    <scope>NUCLEOTIDE SEQUENCE [LARGE SCALE GENOMIC DNA]</scope>
    <source>
        <strain evidence="3 4">1E403</strain>
    </source>
</reference>
<keyword evidence="4" id="KW-1185">Reference proteome</keyword>
<proteinExistence type="predicted"/>
<accession>A0A444H8V6</accession>
<feature type="domain" description="EamA" evidence="2">
    <location>
        <begin position="157"/>
        <end position="290"/>
    </location>
</feature>
<dbReference type="PANTHER" id="PTHR22911">
    <property type="entry name" value="ACYL-MALONYL CONDENSING ENZYME-RELATED"/>
    <property type="match status" value="1"/>
</dbReference>
<sequence length="300" mass="32608">MDSKLIKGILFVSIGAASYGVLATLVGLAYKEGFSTTEVVTSQYLIGLTTIGLLVLFNSKARNAAPVVNDKYLIPKLIVGGSTFGLTGFFYYLSVHYIPVSVAVVLLMQAIWMGIVAEAILTKKFPDIFKCVAVLMVLLGTLLATDAIENMHLLDVRGLMWGLAAALMYTIMLLISNGLALNMHPHRKSFWSLLGATITVFIVGYFNMPADYDISVFWKWGLLLALFGTILPPVLFNLGMPKTGIGLGSIIISIEIPVSVTMAYILLGERVNGLQWVGIGVIILSVVLINIKELKTTFKK</sequence>
<feature type="transmembrane region" description="Helical" evidence="1">
    <location>
        <begin position="160"/>
        <end position="183"/>
    </location>
</feature>
<protein>
    <submittedName>
        <fullName evidence="3">DMT family transporter</fullName>
    </submittedName>
</protein>
<feature type="transmembrane region" description="Helical" evidence="1">
    <location>
        <begin position="42"/>
        <end position="61"/>
    </location>
</feature>
<gene>
    <name evidence="3" type="ORF">EPI11_11635</name>
</gene>
<organism evidence="3 4">
    <name type="scientific">Flavobacterium cerinum</name>
    <dbReference type="NCBI Taxonomy" id="2502784"/>
    <lineage>
        <taxon>Bacteria</taxon>
        <taxon>Pseudomonadati</taxon>
        <taxon>Bacteroidota</taxon>
        <taxon>Flavobacteriia</taxon>
        <taxon>Flavobacteriales</taxon>
        <taxon>Flavobacteriaceae</taxon>
        <taxon>Flavobacterium</taxon>
    </lineage>
</organism>